<dbReference type="Gene3D" id="3.30.420.40">
    <property type="match status" value="2"/>
</dbReference>
<dbReference type="EC" id="2.7.2.1" evidence="7"/>
<sequence>MKILVINSGSSSLKFQVVDPENEKALAKGVCERIGIDGIFNYRTDGGISLKEPVAMPDHKAAVGVLLSMLVDPERGVLKDFSEIDVVGHRLVHGGEKFTGSVVITEEVIQAMTECNDLAPLHNPANLVGVAACRELMPDILMVGVFDTAFNQTMEPKAFLYGLPYRFYEKLKIRRYGFHGISHKYVSRRAAEFMGQDYRRVKTIVCHLGNGASICAVKYGQVVDNSMGFTPLEGLVMGTRCGDVDAGALEYLAKKENLDFQQIMTILNQESGVLGISSNFSSDFRELKDAEIKYNDKAALAREIFVYRVAKYIGSYAAAMNGVDNIVFTAGVGENDSDIREQICEYLEFLGIAIDEVKNREQGEAVRISDGASRVNVLVVKTNEELEIAREAAAVAAQVKENRETKAKGAAHHAE</sequence>
<dbReference type="EMBL" id="FOIM01000025">
    <property type="protein sequence ID" value="SEU02711.1"/>
    <property type="molecule type" value="Genomic_DNA"/>
</dbReference>
<feature type="site" description="Transition state stabilizer" evidence="7">
    <location>
        <position position="240"/>
    </location>
</feature>
<evidence type="ECO:0000256" key="7">
    <source>
        <dbReference type="HAMAP-Rule" id="MF_00020"/>
    </source>
</evidence>
<dbReference type="InterPro" id="IPR043129">
    <property type="entry name" value="ATPase_NBD"/>
</dbReference>
<evidence type="ECO:0000256" key="4">
    <source>
        <dbReference type="ARBA" id="ARBA00022741"/>
    </source>
</evidence>
<feature type="binding site" evidence="7">
    <location>
        <begin position="207"/>
        <end position="211"/>
    </location>
    <ligand>
        <name>ATP</name>
        <dbReference type="ChEBI" id="CHEBI:30616"/>
    </ligand>
</feature>
<dbReference type="GO" id="GO:0008776">
    <property type="term" value="F:acetate kinase activity"/>
    <property type="evidence" value="ECO:0007669"/>
    <property type="project" value="UniProtKB-UniRule"/>
</dbReference>
<feature type="binding site" evidence="7">
    <location>
        <position position="14"/>
    </location>
    <ligand>
        <name>ATP</name>
        <dbReference type="ChEBI" id="CHEBI:30616"/>
    </ligand>
</feature>
<comment type="catalytic activity">
    <reaction evidence="7">
        <text>acetate + ATP = acetyl phosphate + ADP</text>
        <dbReference type="Rhea" id="RHEA:11352"/>
        <dbReference type="ChEBI" id="CHEBI:22191"/>
        <dbReference type="ChEBI" id="CHEBI:30089"/>
        <dbReference type="ChEBI" id="CHEBI:30616"/>
        <dbReference type="ChEBI" id="CHEBI:456216"/>
        <dbReference type="EC" id="2.7.2.1"/>
    </reaction>
</comment>
<keyword evidence="3 7" id="KW-0808">Transferase</keyword>
<dbReference type="GO" id="GO:0000287">
    <property type="term" value="F:magnesium ion binding"/>
    <property type="evidence" value="ECO:0007669"/>
    <property type="project" value="UniProtKB-UniRule"/>
</dbReference>
<keyword evidence="5 7" id="KW-0418">Kinase</keyword>
<feature type="binding site" evidence="7">
    <location>
        <position position="384"/>
    </location>
    <ligand>
        <name>Mg(2+)</name>
        <dbReference type="ChEBI" id="CHEBI:18420"/>
    </ligand>
</feature>
<feature type="binding site" evidence="7">
    <location>
        <begin position="283"/>
        <end position="285"/>
    </location>
    <ligand>
        <name>ATP</name>
        <dbReference type="ChEBI" id="CHEBI:30616"/>
    </ligand>
</feature>
<dbReference type="PROSITE" id="PS01076">
    <property type="entry name" value="ACETATE_KINASE_2"/>
    <property type="match status" value="1"/>
</dbReference>
<comment type="pathway">
    <text evidence="7">Metabolic intermediate biosynthesis; acetyl-CoA biosynthesis; acetyl-CoA from acetate: step 1/2.</text>
</comment>
<accession>A0A1I0IZ92</accession>
<comment type="function">
    <text evidence="7">Catalyzes the formation of acetyl phosphate from acetate and ATP. Can also catalyze the reverse reaction.</text>
</comment>
<feature type="binding site" evidence="7">
    <location>
        <begin position="331"/>
        <end position="335"/>
    </location>
    <ligand>
        <name>ATP</name>
        <dbReference type="ChEBI" id="CHEBI:30616"/>
    </ligand>
</feature>
<comment type="cofactor">
    <cofactor evidence="7">
        <name>Mg(2+)</name>
        <dbReference type="ChEBI" id="CHEBI:18420"/>
    </cofactor>
    <cofactor evidence="7">
        <name>Mn(2+)</name>
        <dbReference type="ChEBI" id="CHEBI:29035"/>
    </cofactor>
    <text evidence="7">Mg(2+). Can also accept Mn(2+).</text>
</comment>
<protein>
    <recommendedName>
        <fullName evidence="7">Acetate kinase</fullName>
        <ecNumber evidence="7">2.7.2.1</ecNumber>
    </recommendedName>
    <alternativeName>
        <fullName evidence="7">Acetokinase</fullName>
    </alternativeName>
</protein>
<name>A0A1I0IZ92_9FIRM</name>
<dbReference type="PIRSF" id="PIRSF000722">
    <property type="entry name" value="Acetate_prop_kin"/>
    <property type="match status" value="1"/>
</dbReference>
<dbReference type="HAMAP" id="MF_00020">
    <property type="entry name" value="Acetate_kinase"/>
    <property type="match status" value="1"/>
</dbReference>
<comment type="similarity">
    <text evidence="1 7 8">Belongs to the acetokinase family.</text>
</comment>
<reference evidence="10" key="1">
    <citation type="submission" date="2016-10" db="EMBL/GenBank/DDBJ databases">
        <authorList>
            <person name="Varghese N."/>
            <person name="Submissions S."/>
        </authorList>
    </citation>
    <scope>NUCLEOTIDE SEQUENCE [LARGE SCALE GENOMIC DNA]</scope>
    <source>
        <strain evidence="10">NLAE-zl-G277</strain>
    </source>
</reference>
<dbReference type="NCBIfam" id="TIGR00016">
    <property type="entry name" value="ackA"/>
    <property type="match status" value="1"/>
</dbReference>
<dbReference type="SUPFAM" id="SSF53067">
    <property type="entry name" value="Actin-like ATPase domain"/>
    <property type="match status" value="2"/>
</dbReference>
<comment type="subunit">
    <text evidence="7">Homodimer.</text>
</comment>
<keyword evidence="7" id="KW-0460">Magnesium</keyword>
<dbReference type="UniPathway" id="UPA00340">
    <property type="reaction ID" value="UER00458"/>
</dbReference>
<dbReference type="Proteomes" id="UP000198508">
    <property type="component" value="Unassembled WGS sequence"/>
</dbReference>
<dbReference type="GO" id="GO:0006083">
    <property type="term" value="P:acetate metabolic process"/>
    <property type="evidence" value="ECO:0007669"/>
    <property type="project" value="TreeGrafter"/>
</dbReference>
<comment type="subcellular location">
    <subcellularLocation>
        <location evidence="7">Cytoplasm</location>
    </subcellularLocation>
</comment>
<evidence type="ECO:0000256" key="2">
    <source>
        <dbReference type="ARBA" id="ARBA00022490"/>
    </source>
</evidence>
<evidence type="ECO:0000313" key="9">
    <source>
        <dbReference type="EMBL" id="SEU02711.1"/>
    </source>
</evidence>
<dbReference type="GO" id="GO:0005737">
    <property type="term" value="C:cytoplasm"/>
    <property type="evidence" value="ECO:0007669"/>
    <property type="project" value="UniProtKB-SubCell"/>
</dbReference>
<feature type="binding site" evidence="7">
    <location>
        <position position="90"/>
    </location>
    <ligand>
        <name>substrate</name>
    </ligand>
</feature>
<dbReference type="InterPro" id="IPR023865">
    <property type="entry name" value="Aliphatic_acid_kinase_CS"/>
</dbReference>
<feature type="binding site" evidence="7">
    <location>
        <position position="7"/>
    </location>
    <ligand>
        <name>Mg(2+)</name>
        <dbReference type="ChEBI" id="CHEBI:18420"/>
    </ligand>
</feature>
<dbReference type="GeneID" id="93277503"/>
<evidence type="ECO:0000256" key="6">
    <source>
        <dbReference type="ARBA" id="ARBA00022840"/>
    </source>
</evidence>
<dbReference type="PRINTS" id="PR00471">
    <property type="entry name" value="ACETATEKNASE"/>
</dbReference>
<dbReference type="RefSeq" id="WP_092368023.1">
    <property type="nucleotide sequence ID" value="NZ_FOIM01000025.1"/>
</dbReference>
<dbReference type="PROSITE" id="PS01075">
    <property type="entry name" value="ACETATE_KINASE_1"/>
    <property type="match status" value="1"/>
</dbReference>
<keyword evidence="10" id="KW-1185">Reference proteome</keyword>
<dbReference type="Pfam" id="PF00871">
    <property type="entry name" value="Acetate_kinase"/>
    <property type="match status" value="1"/>
</dbReference>
<evidence type="ECO:0000256" key="5">
    <source>
        <dbReference type="ARBA" id="ARBA00022777"/>
    </source>
</evidence>
<dbReference type="InterPro" id="IPR000890">
    <property type="entry name" value="Aliphatic_acid_kin_short-chain"/>
</dbReference>
<evidence type="ECO:0000256" key="8">
    <source>
        <dbReference type="RuleBase" id="RU003835"/>
    </source>
</evidence>
<dbReference type="GO" id="GO:0005524">
    <property type="term" value="F:ATP binding"/>
    <property type="evidence" value="ECO:0007669"/>
    <property type="project" value="UniProtKB-KW"/>
</dbReference>
<organism evidence="9 10">
    <name type="scientific">Enterocloster lavalensis</name>
    <dbReference type="NCBI Taxonomy" id="460384"/>
    <lineage>
        <taxon>Bacteria</taxon>
        <taxon>Bacillati</taxon>
        <taxon>Bacillota</taxon>
        <taxon>Clostridia</taxon>
        <taxon>Lachnospirales</taxon>
        <taxon>Lachnospiraceae</taxon>
        <taxon>Enterocloster</taxon>
    </lineage>
</organism>
<feature type="site" description="Transition state stabilizer" evidence="7">
    <location>
        <position position="179"/>
    </location>
</feature>
<evidence type="ECO:0000256" key="3">
    <source>
        <dbReference type="ARBA" id="ARBA00022679"/>
    </source>
</evidence>
<dbReference type="CDD" id="cd24010">
    <property type="entry name" value="ASKHA_NBD_AcK_PK"/>
    <property type="match status" value="1"/>
</dbReference>
<dbReference type="PANTHER" id="PTHR21060">
    <property type="entry name" value="ACETATE KINASE"/>
    <property type="match status" value="1"/>
</dbReference>
<dbReference type="AlphaFoldDB" id="A0A1I0IZ92"/>
<gene>
    <name evidence="7" type="primary">ackA</name>
    <name evidence="9" type="ORF">SAMN05216313_12519</name>
</gene>
<keyword evidence="2 7" id="KW-0963">Cytoplasm</keyword>
<dbReference type="PANTHER" id="PTHR21060:SF15">
    <property type="entry name" value="ACETATE KINASE-RELATED"/>
    <property type="match status" value="1"/>
</dbReference>
<dbReference type="InterPro" id="IPR004372">
    <property type="entry name" value="Ac/propionate_kinase"/>
</dbReference>
<dbReference type="GO" id="GO:0006085">
    <property type="term" value="P:acetyl-CoA biosynthetic process"/>
    <property type="evidence" value="ECO:0007669"/>
    <property type="project" value="UniProtKB-UniRule"/>
</dbReference>
<evidence type="ECO:0000313" key="10">
    <source>
        <dbReference type="Proteomes" id="UP000198508"/>
    </source>
</evidence>
<evidence type="ECO:0000256" key="1">
    <source>
        <dbReference type="ARBA" id="ARBA00008748"/>
    </source>
</evidence>
<keyword evidence="4 7" id="KW-0547">Nucleotide-binding</keyword>
<dbReference type="STRING" id="460384.SAMN05216313_12519"/>
<keyword evidence="6 7" id="KW-0067">ATP-binding</keyword>
<keyword evidence="7" id="KW-0479">Metal-binding</keyword>
<feature type="active site" description="Proton donor/acceptor" evidence="7">
    <location>
        <position position="147"/>
    </location>
</feature>
<proteinExistence type="inferred from homology"/>